<evidence type="ECO:0000259" key="1">
    <source>
        <dbReference type="Pfam" id="PF01636"/>
    </source>
</evidence>
<evidence type="ECO:0000313" key="3">
    <source>
        <dbReference type="Proteomes" id="UP000076842"/>
    </source>
</evidence>
<dbReference type="Gene3D" id="3.90.1200.10">
    <property type="match status" value="1"/>
</dbReference>
<reference evidence="2 3" key="1">
    <citation type="journal article" date="2016" name="Mol. Biol. Evol.">
        <title>Comparative Genomics of Early-Diverging Mushroom-Forming Fungi Provides Insights into the Origins of Lignocellulose Decay Capabilities.</title>
        <authorList>
            <person name="Nagy L.G."/>
            <person name="Riley R."/>
            <person name="Tritt A."/>
            <person name="Adam C."/>
            <person name="Daum C."/>
            <person name="Floudas D."/>
            <person name="Sun H."/>
            <person name="Yadav J.S."/>
            <person name="Pangilinan J."/>
            <person name="Larsson K.H."/>
            <person name="Matsuura K."/>
            <person name="Barry K."/>
            <person name="Labutti K."/>
            <person name="Kuo R."/>
            <person name="Ohm R.A."/>
            <person name="Bhattacharya S.S."/>
            <person name="Shirouzu T."/>
            <person name="Yoshinaga Y."/>
            <person name="Martin F.M."/>
            <person name="Grigoriev I.V."/>
            <person name="Hibbett D.S."/>
        </authorList>
    </citation>
    <scope>NUCLEOTIDE SEQUENCE [LARGE SCALE GENOMIC DNA]</scope>
    <source>
        <strain evidence="2 3">HHB12733</strain>
    </source>
</reference>
<dbReference type="InterPro" id="IPR011009">
    <property type="entry name" value="Kinase-like_dom_sf"/>
</dbReference>
<sequence length="402" mass="44208">MASGPPTISLALQAALEQQLGGPFISYPVQGGSSAGNSLAFLLAPLPSSSTTNSTNPFVQLQELPKYVLKIPQNPYSRQAIHRERQNLPALNAFLGPRTSTQPEVKIPQLAPVTELPLGAMITRAIDGMDGARAWNNCQHEEERLSLCRAFGRAARWVHSLPPNSSLPGPLRTTLPSSVAEDVHSPAALEEQPRTARDWLRLYLRAESARLAPRFTALVPEPEPPITSGQSEVLEGPELRAREREQERAIWCITTMERALADASLWGEGRDALCFIHGDWTLPNILVQRDGQGGWKEVAVVDWGDCGVADRRYDLREGVWSVLYNAALSGQEDQAVQEGYVQAFLEAYVGAGEEGLGWVLQDWNKWLELKRVGGGAVREGYWEAWAAAYEVWDLLVADEAVA</sequence>
<feature type="domain" description="Aminoglycoside phosphotransferase" evidence="1">
    <location>
        <begin position="56"/>
        <end position="347"/>
    </location>
</feature>
<keyword evidence="3" id="KW-1185">Reference proteome</keyword>
<dbReference type="OrthoDB" id="2106430at2759"/>
<dbReference type="SUPFAM" id="SSF56112">
    <property type="entry name" value="Protein kinase-like (PK-like)"/>
    <property type="match status" value="1"/>
</dbReference>
<dbReference type="AlphaFoldDB" id="A0A165DUE0"/>
<accession>A0A165DUE0</accession>
<protein>
    <submittedName>
        <fullName evidence="2">APH-domain-containing protein</fullName>
    </submittedName>
</protein>
<proteinExistence type="predicted"/>
<dbReference type="Pfam" id="PF01636">
    <property type="entry name" value="APH"/>
    <property type="match status" value="1"/>
</dbReference>
<dbReference type="InterPro" id="IPR051678">
    <property type="entry name" value="AGP_Transferase"/>
</dbReference>
<dbReference type="PANTHER" id="PTHR21310">
    <property type="entry name" value="AMINOGLYCOSIDE PHOSPHOTRANSFERASE-RELATED-RELATED"/>
    <property type="match status" value="1"/>
</dbReference>
<dbReference type="InParanoid" id="A0A165DUE0"/>
<organism evidence="2 3">
    <name type="scientific">Calocera cornea HHB12733</name>
    <dbReference type="NCBI Taxonomy" id="1353952"/>
    <lineage>
        <taxon>Eukaryota</taxon>
        <taxon>Fungi</taxon>
        <taxon>Dikarya</taxon>
        <taxon>Basidiomycota</taxon>
        <taxon>Agaricomycotina</taxon>
        <taxon>Dacrymycetes</taxon>
        <taxon>Dacrymycetales</taxon>
        <taxon>Dacrymycetaceae</taxon>
        <taxon>Calocera</taxon>
    </lineage>
</organism>
<gene>
    <name evidence="2" type="ORF">CALCODRAFT_519989</name>
</gene>
<name>A0A165DUE0_9BASI</name>
<dbReference type="EMBL" id="KV424034">
    <property type="protein sequence ID" value="KZT53564.1"/>
    <property type="molecule type" value="Genomic_DNA"/>
</dbReference>
<dbReference type="Proteomes" id="UP000076842">
    <property type="component" value="Unassembled WGS sequence"/>
</dbReference>
<dbReference type="InterPro" id="IPR002575">
    <property type="entry name" value="Aminoglycoside_PTrfase"/>
</dbReference>
<evidence type="ECO:0000313" key="2">
    <source>
        <dbReference type="EMBL" id="KZT53564.1"/>
    </source>
</evidence>